<proteinExistence type="predicted"/>
<evidence type="ECO:0000313" key="1">
    <source>
        <dbReference type="EMBL" id="CAF4628828.1"/>
    </source>
</evidence>
<gene>
    <name evidence="1" type="ORF">SMN809_LOCUS40198</name>
</gene>
<evidence type="ECO:0000313" key="2">
    <source>
        <dbReference type="Proteomes" id="UP000676336"/>
    </source>
</evidence>
<sequence>MRIGKLNYDQHRHYQTALEDAILQSGPISTLYTLNLLSLSYRPDDL</sequence>
<organism evidence="1 2">
    <name type="scientific">Rotaria magnacalcarata</name>
    <dbReference type="NCBI Taxonomy" id="392030"/>
    <lineage>
        <taxon>Eukaryota</taxon>
        <taxon>Metazoa</taxon>
        <taxon>Spiralia</taxon>
        <taxon>Gnathifera</taxon>
        <taxon>Rotifera</taxon>
        <taxon>Eurotatoria</taxon>
        <taxon>Bdelloidea</taxon>
        <taxon>Philodinida</taxon>
        <taxon>Philodinidae</taxon>
        <taxon>Rotaria</taxon>
    </lineage>
</organism>
<comment type="caution">
    <text evidence="1">The sequence shown here is derived from an EMBL/GenBank/DDBJ whole genome shotgun (WGS) entry which is preliminary data.</text>
</comment>
<reference evidence="1" key="1">
    <citation type="submission" date="2021-02" db="EMBL/GenBank/DDBJ databases">
        <authorList>
            <person name="Nowell W R."/>
        </authorList>
    </citation>
    <scope>NUCLEOTIDE SEQUENCE</scope>
</reference>
<dbReference type="AlphaFoldDB" id="A0A8S2ZF51"/>
<name>A0A8S2ZF51_9BILA</name>
<feature type="non-terminal residue" evidence="1">
    <location>
        <position position="46"/>
    </location>
</feature>
<dbReference type="EMBL" id="CAJOBI010110049">
    <property type="protein sequence ID" value="CAF4628828.1"/>
    <property type="molecule type" value="Genomic_DNA"/>
</dbReference>
<accession>A0A8S2ZF51</accession>
<protein>
    <submittedName>
        <fullName evidence="1">Uncharacterized protein</fullName>
    </submittedName>
</protein>
<dbReference type="Proteomes" id="UP000676336">
    <property type="component" value="Unassembled WGS sequence"/>
</dbReference>